<evidence type="ECO:0000256" key="5">
    <source>
        <dbReference type="ARBA" id="ARBA00021008"/>
    </source>
</evidence>
<feature type="transmembrane region" description="Helical" evidence="18">
    <location>
        <begin position="95"/>
        <end position="118"/>
    </location>
</feature>
<evidence type="ECO:0000313" key="20">
    <source>
        <dbReference type="EMBL" id="QOY24534.1"/>
    </source>
</evidence>
<evidence type="ECO:0000256" key="17">
    <source>
        <dbReference type="ARBA" id="ARBA00049551"/>
    </source>
</evidence>
<keyword evidence="16 18" id="KW-0472">Membrane</keyword>
<evidence type="ECO:0000256" key="12">
    <source>
        <dbReference type="ARBA" id="ARBA00022989"/>
    </source>
</evidence>
<feature type="domain" description="NADH:quinone oxidoreductase/Mrp antiporter transmembrane" evidence="19">
    <location>
        <begin position="26"/>
        <end position="286"/>
    </location>
</feature>
<feature type="transmembrane region" description="Helical" evidence="18">
    <location>
        <begin position="239"/>
        <end position="261"/>
    </location>
</feature>
<dbReference type="GO" id="GO:0005743">
    <property type="term" value="C:mitochondrial inner membrane"/>
    <property type="evidence" value="ECO:0007669"/>
    <property type="project" value="UniProtKB-SubCell"/>
</dbReference>
<evidence type="ECO:0000256" key="10">
    <source>
        <dbReference type="ARBA" id="ARBA00022967"/>
    </source>
</evidence>
<dbReference type="EMBL" id="MT941920">
    <property type="protein sequence ID" value="QOY24534.1"/>
    <property type="molecule type" value="Genomic_DNA"/>
</dbReference>
<evidence type="ECO:0000256" key="13">
    <source>
        <dbReference type="ARBA" id="ARBA00023027"/>
    </source>
</evidence>
<feature type="transmembrane region" description="Helical" evidence="18">
    <location>
        <begin position="59"/>
        <end position="83"/>
    </location>
</feature>
<evidence type="ECO:0000256" key="15">
    <source>
        <dbReference type="ARBA" id="ARBA00023128"/>
    </source>
</evidence>
<reference evidence="20" key="1">
    <citation type="submission" date="2020-08" db="EMBL/GenBank/DDBJ databases">
        <authorList>
            <person name="Langkjaer E.M.R."/>
            <person name="Leerhoei F."/>
        </authorList>
    </citation>
    <scope>NUCLEOTIDE SEQUENCE</scope>
    <source>
        <strain evidence="20">DM1318</strain>
    </source>
</reference>
<evidence type="ECO:0000256" key="8">
    <source>
        <dbReference type="ARBA" id="ARBA00022692"/>
    </source>
</evidence>
<evidence type="ECO:0000256" key="18">
    <source>
        <dbReference type="RuleBase" id="RU003403"/>
    </source>
</evidence>
<evidence type="ECO:0000256" key="4">
    <source>
        <dbReference type="ARBA" id="ARBA00012944"/>
    </source>
</evidence>
<accession>A0A872YNA6</accession>
<feature type="transmembrane region" description="Helical" evidence="18">
    <location>
        <begin position="273"/>
        <end position="293"/>
    </location>
</feature>
<comment type="catalytic activity">
    <reaction evidence="17 18">
        <text>a ubiquinone + NADH + 5 H(+)(in) = a ubiquinol + NAD(+) + 4 H(+)(out)</text>
        <dbReference type="Rhea" id="RHEA:29091"/>
        <dbReference type="Rhea" id="RHEA-COMP:9565"/>
        <dbReference type="Rhea" id="RHEA-COMP:9566"/>
        <dbReference type="ChEBI" id="CHEBI:15378"/>
        <dbReference type="ChEBI" id="CHEBI:16389"/>
        <dbReference type="ChEBI" id="CHEBI:17976"/>
        <dbReference type="ChEBI" id="CHEBI:57540"/>
        <dbReference type="ChEBI" id="CHEBI:57945"/>
        <dbReference type="EC" id="7.1.1.2"/>
    </reaction>
</comment>
<dbReference type="GO" id="GO:0008137">
    <property type="term" value="F:NADH dehydrogenase (ubiquinone) activity"/>
    <property type="evidence" value="ECO:0007669"/>
    <property type="project" value="UniProtKB-EC"/>
</dbReference>
<keyword evidence="10 18" id="KW-1278">Translocase</keyword>
<dbReference type="AlphaFoldDB" id="A0A872YNA6"/>
<name>A0A872YNA6_9NEOP</name>
<dbReference type="PANTHER" id="PTHR46552">
    <property type="entry name" value="NADH-UBIQUINONE OXIDOREDUCTASE CHAIN 2"/>
    <property type="match status" value="1"/>
</dbReference>
<evidence type="ECO:0000256" key="3">
    <source>
        <dbReference type="ARBA" id="ARBA00007012"/>
    </source>
</evidence>
<evidence type="ECO:0000259" key="19">
    <source>
        <dbReference type="Pfam" id="PF00361"/>
    </source>
</evidence>
<comment type="subcellular location">
    <subcellularLocation>
        <location evidence="2 18">Mitochondrion inner membrane</location>
        <topology evidence="2 18">Multi-pass membrane protein</topology>
    </subcellularLocation>
</comment>
<keyword evidence="15 18" id="KW-0496">Mitochondrion</keyword>
<dbReference type="InterPro" id="IPR001750">
    <property type="entry name" value="ND/Mrp_TM"/>
</dbReference>
<keyword evidence="7 18" id="KW-0679">Respiratory chain</keyword>
<evidence type="ECO:0000256" key="6">
    <source>
        <dbReference type="ARBA" id="ARBA00022448"/>
    </source>
</evidence>
<keyword evidence="8 18" id="KW-0812">Transmembrane</keyword>
<evidence type="ECO:0000256" key="9">
    <source>
        <dbReference type="ARBA" id="ARBA00022792"/>
    </source>
</evidence>
<keyword evidence="6" id="KW-0813">Transport</keyword>
<keyword evidence="12 18" id="KW-1133">Transmembrane helix</keyword>
<dbReference type="GO" id="GO:0006120">
    <property type="term" value="P:mitochondrial electron transport, NADH to ubiquinone"/>
    <property type="evidence" value="ECO:0007669"/>
    <property type="project" value="InterPro"/>
</dbReference>
<organism evidence="20">
    <name type="scientific">Anabolia furcata</name>
    <dbReference type="NCBI Taxonomy" id="1875130"/>
    <lineage>
        <taxon>Eukaryota</taxon>
        <taxon>Metazoa</taxon>
        <taxon>Ecdysozoa</taxon>
        <taxon>Arthropoda</taxon>
        <taxon>Hexapoda</taxon>
        <taxon>Insecta</taxon>
        <taxon>Pterygota</taxon>
        <taxon>Neoptera</taxon>
        <taxon>Endopterygota</taxon>
        <taxon>Trichoptera</taxon>
        <taxon>Integripalpia</taxon>
        <taxon>Plenitentoria</taxon>
        <taxon>Limnephiloidea</taxon>
        <taxon>Limnephilidae</taxon>
        <taxon>Limnephilinae</taxon>
        <taxon>Limnephilini</taxon>
        <taxon>Anabolia</taxon>
    </lineage>
</organism>
<comment type="similarity">
    <text evidence="3 18">Belongs to the complex I subunit 2 family.</text>
</comment>
<keyword evidence="13 18" id="KW-0520">NAD</keyword>
<feature type="transmembrane region" description="Helical" evidence="18">
    <location>
        <begin position="153"/>
        <end position="171"/>
    </location>
</feature>
<proteinExistence type="inferred from homology"/>
<comment type="function">
    <text evidence="1">Core subunit of the mitochondrial membrane respiratory chain NADH dehydrogenase (Complex I) that is believed to belong to the minimal assembly required for catalysis. Complex I functions in the transfer of electrons from NADH to the respiratory chain. The immediate electron acceptor for the enzyme is believed to be ubiquinone.</text>
</comment>
<dbReference type="EC" id="7.1.1.2" evidence="4 18"/>
<sequence length="339" mass="39978">MYNNFNSTKILFLSLMMISTIFSISSMSMINIWMGMEVNLISFIPIMINKNNNFSSESMMSYFLIQSISSANFLFSSLLVISLTKWFNLMLFKTLIIIFMMNISLMMKLGAAPFHFWFPKTMKGLNWMNCFILSTWQKILPMITLSYCFMKNLLMLIAVISVIIGSIMGLMQTSLQMIMTYSSISHIGWMLMSLMLKLNVWSIYLIIYSFINYILMYFFKIMNMYTLNQMYSNKNSNLIKYFIMINLLSLSGLPPLLGFLPKWMVINLMINNNLILITFILIMMSLINMYFYLRITYTYFMLNFFENKFYSTQFNQMNLILIFTFMSITGLMLIPLMIN</sequence>
<dbReference type="InterPro" id="IPR003917">
    <property type="entry name" value="NADH_UbQ_OxRdtase_chain2"/>
</dbReference>
<comment type="function">
    <text evidence="18">Core subunit of the mitochondrial membrane respiratory chain NADH dehydrogenase (Complex I) which catalyzes electron transfer from NADH through the respiratory chain, using ubiquinone as an electron acceptor. Essential for the catalytic activity and assembly of complex I.</text>
</comment>
<evidence type="ECO:0000256" key="11">
    <source>
        <dbReference type="ARBA" id="ARBA00022982"/>
    </source>
</evidence>
<dbReference type="Pfam" id="PF00361">
    <property type="entry name" value="Proton_antipo_M"/>
    <property type="match status" value="1"/>
</dbReference>
<dbReference type="PANTHER" id="PTHR46552:SF1">
    <property type="entry name" value="NADH-UBIQUINONE OXIDOREDUCTASE CHAIN 2"/>
    <property type="match status" value="1"/>
</dbReference>
<evidence type="ECO:0000256" key="14">
    <source>
        <dbReference type="ARBA" id="ARBA00023075"/>
    </source>
</evidence>
<dbReference type="InterPro" id="IPR050175">
    <property type="entry name" value="Complex_I_Subunit_2"/>
</dbReference>
<keyword evidence="14 18" id="KW-0830">Ubiquinone</keyword>
<evidence type="ECO:0000256" key="7">
    <source>
        <dbReference type="ARBA" id="ARBA00022660"/>
    </source>
</evidence>
<gene>
    <name evidence="20" type="primary">ND2</name>
</gene>
<feature type="transmembrane region" description="Helical" evidence="18">
    <location>
        <begin position="314"/>
        <end position="338"/>
    </location>
</feature>
<protein>
    <recommendedName>
        <fullName evidence="5 18">NADH-ubiquinone oxidoreductase chain 2</fullName>
        <ecNumber evidence="4 18">7.1.1.2</ecNumber>
    </recommendedName>
</protein>
<feature type="transmembrane region" description="Helical" evidence="18">
    <location>
        <begin position="12"/>
        <end position="34"/>
    </location>
</feature>
<keyword evidence="9 18" id="KW-0999">Mitochondrion inner membrane</keyword>
<evidence type="ECO:0000256" key="2">
    <source>
        <dbReference type="ARBA" id="ARBA00004448"/>
    </source>
</evidence>
<keyword evidence="11 18" id="KW-0249">Electron transport</keyword>
<evidence type="ECO:0000256" key="16">
    <source>
        <dbReference type="ARBA" id="ARBA00023136"/>
    </source>
</evidence>
<feature type="transmembrane region" description="Helical" evidence="18">
    <location>
        <begin position="201"/>
        <end position="219"/>
    </location>
</feature>
<evidence type="ECO:0000256" key="1">
    <source>
        <dbReference type="ARBA" id="ARBA00003257"/>
    </source>
</evidence>
<dbReference type="PRINTS" id="PR01436">
    <property type="entry name" value="NADHDHGNASE2"/>
</dbReference>
<geneLocation type="mitochondrion" evidence="20"/>